<organism evidence="1 2">
    <name type="scientific">Choiromyces venosus 120613-1</name>
    <dbReference type="NCBI Taxonomy" id="1336337"/>
    <lineage>
        <taxon>Eukaryota</taxon>
        <taxon>Fungi</taxon>
        <taxon>Dikarya</taxon>
        <taxon>Ascomycota</taxon>
        <taxon>Pezizomycotina</taxon>
        <taxon>Pezizomycetes</taxon>
        <taxon>Pezizales</taxon>
        <taxon>Tuberaceae</taxon>
        <taxon>Choiromyces</taxon>
    </lineage>
</organism>
<protein>
    <submittedName>
        <fullName evidence="1">Uncharacterized protein</fullName>
    </submittedName>
</protein>
<evidence type="ECO:0000313" key="2">
    <source>
        <dbReference type="Proteomes" id="UP000276215"/>
    </source>
</evidence>
<keyword evidence="2" id="KW-1185">Reference proteome</keyword>
<proteinExistence type="predicted"/>
<evidence type="ECO:0000313" key="1">
    <source>
        <dbReference type="EMBL" id="RPB02899.1"/>
    </source>
</evidence>
<gene>
    <name evidence="1" type="ORF">L873DRAFT_1801450</name>
</gene>
<dbReference type="Proteomes" id="UP000276215">
    <property type="component" value="Unassembled WGS sequence"/>
</dbReference>
<reference evidence="1 2" key="1">
    <citation type="journal article" date="2018" name="Nat. Ecol. Evol.">
        <title>Pezizomycetes genomes reveal the molecular basis of ectomycorrhizal truffle lifestyle.</title>
        <authorList>
            <person name="Murat C."/>
            <person name="Payen T."/>
            <person name="Noel B."/>
            <person name="Kuo A."/>
            <person name="Morin E."/>
            <person name="Chen J."/>
            <person name="Kohler A."/>
            <person name="Krizsan K."/>
            <person name="Balestrini R."/>
            <person name="Da Silva C."/>
            <person name="Montanini B."/>
            <person name="Hainaut M."/>
            <person name="Levati E."/>
            <person name="Barry K.W."/>
            <person name="Belfiori B."/>
            <person name="Cichocki N."/>
            <person name="Clum A."/>
            <person name="Dockter R.B."/>
            <person name="Fauchery L."/>
            <person name="Guy J."/>
            <person name="Iotti M."/>
            <person name="Le Tacon F."/>
            <person name="Lindquist E.A."/>
            <person name="Lipzen A."/>
            <person name="Malagnac F."/>
            <person name="Mello A."/>
            <person name="Molinier V."/>
            <person name="Miyauchi S."/>
            <person name="Poulain J."/>
            <person name="Riccioni C."/>
            <person name="Rubini A."/>
            <person name="Sitrit Y."/>
            <person name="Splivallo R."/>
            <person name="Traeger S."/>
            <person name="Wang M."/>
            <person name="Zifcakova L."/>
            <person name="Wipf D."/>
            <person name="Zambonelli A."/>
            <person name="Paolocci F."/>
            <person name="Nowrousian M."/>
            <person name="Ottonello S."/>
            <person name="Baldrian P."/>
            <person name="Spatafora J.W."/>
            <person name="Henrissat B."/>
            <person name="Nagy L.G."/>
            <person name="Aury J.M."/>
            <person name="Wincker P."/>
            <person name="Grigoriev I.V."/>
            <person name="Bonfante P."/>
            <person name="Martin F.M."/>
        </authorList>
    </citation>
    <scope>NUCLEOTIDE SEQUENCE [LARGE SCALE GENOMIC DNA]</scope>
    <source>
        <strain evidence="1 2">120613-1</strain>
    </source>
</reference>
<accession>A0A3N4K0P2</accession>
<sequence length="72" mass="7948">PSPSFHPAAQTVRTATRTASSDLLFYKAIFKYTTPLSKQANSMVDHSHLPTFPVLGHFLKDAITVTGRALKY</sequence>
<name>A0A3N4K0P2_9PEZI</name>
<dbReference type="EMBL" id="ML120365">
    <property type="protein sequence ID" value="RPB02899.1"/>
    <property type="molecule type" value="Genomic_DNA"/>
</dbReference>
<dbReference type="AlphaFoldDB" id="A0A3N4K0P2"/>
<feature type="non-terminal residue" evidence="1">
    <location>
        <position position="1"/>
    </location>
</feature>